<reference evidence="2 3" key="1">
    <citation type="submission" date="2020-03" db="EMBL/GenBank/DDBJ databases">
        <title>Whole genome shotgun sequence of Phytohabitans suffuscus NBRC 105367.</title>
        <authorList>
            <person name="Komaki H."/>
            <person name="Tamura T."/>
        </authorList>
    </citation>
    <scope>NUCLEOTIDE SEQUENCE [LARGE SCALE GENOMIC DNA]</scope>
    <source>
        <strain evidence="2 3">NBRC 105367</strain>
    </source>
</reference>
<gene>
    <name evidence="2" type="ORF">Psuf_055230</name>
</gene>
<dbReference type="InterPro" id="IPR052336">
    <property type="entry name" value="MlaD_Phospholipid_Transporter"/>
</dbReference>
<dbReference type="GO" id="GO:0051701">
    <property type="term" value="P:biological process involved in interaction with host"/>
    <property type="evidence" value="ECO:0007669"/>
    <property type="project" value="TreeGrafter"/>
</dbReference>
<dbReference type="PANTHER" id="PTHR33371">
    <property type="entry name" value="INTERMEMBRANE PHOSPHOLIPID TRANSPORT SYSTEM BINDING PROTEIN MLAD-RELATED"/>
    <property type="match status" value="1"/>
</dbReference>
<accession>A0A6F8YQ03</accession>
<dbReference type="Pfam" id="PF02470">
    <property type="entry name" value="MlaD"/>
    <property type="match status" value="1"/>
</dbReference>
<dbReference type="PANTHER" id="PTHR33371:SF17">
    <property type="entry name" value="MCE-FAMILY PROTEIN MCE1B"/>
    <property type="match status" value="1"/>
</dbReference>
<protein>
    <recommendedName>
        <fullName evidence="1">Mce/MlaD domain-containing protein</fullName>
    </recommendedName>
</protein>
<reference evidence="2 3" key="2">
    <citation type="submission" date="2020-03" db="EMBL/GenBank/DDBJ databases">
        <authorList>
            <person name="Ichikawa N."/>
            <person name="Kimura A."/>
            <person name="Kitahashi Y."/>
            <person name="Uohara A."/>
        </authorList>
    </citation>
    <scope>NUCLEOTIDE SEQUENCE [LARGE SCALE GENOMIC DNA]</scope>
    <source>
        <strain evidence="2 3">NBRC 105367</strain>
    </source>
</reference>
<dbReference type="AlphaFoldDB" id="A0A6F8YQ03"/>
<sequence>MSVRAPLLKLTAFAAVTVLLTAMLAQTLGSLGGGGTQYRARFTDVTGLLEGDDVRIAGVRVGQVEGIRVVDSTVAEVEFTVDGDIPLAAGVRAKVRYRDLVGQRYVALSEGPGDGRPLPAGA</sequence>
<dbReference type="RefSeq" id="WP_197945993.1">
    <property type="nucleotide sequence ID" value="NZ_AP022871.1"/>
</dbReference>
<dbReference type="Proteomes" id="UP000503011">
    <property type="component" value="Chromosome"/>
</dbReference>
<proteinExistence type="predicted"/>
<dbReference type="KEGG" id="psuu:Psuf_055230"/>
<evidence type="ECO:0000313" key="2">
    <source>
        <dbReference type="EMBL" id="BCB88210.1"/>
    </source>
</evidence>
<keyword evidence="3" id="KW-1185">Reference proteome</keyword>
<dbReference type="InterPro" id="IPR003399">
    <property type="entry name" value="Mce/MlaD"/>
</dbReference>
<evidence type="ECO:0000259" key="1">
    <source>
        <dbReference type="Pfam" id="PF02470"/>
    </source>
</evidence>
<organism evidence="2 3">
    <name type="scientific">Phytohabitans suffuscus</name>
    <dbReference type="NCBI Taxonomy" id="624315"/>
    <lineage>
        <taxon>Bacteria</taxon>
        <taxon>Bacillati</taxon>
        <taxon>Actinomycetota</taxon>
        <taxon>Actinomycetes</taxon>
        <taxon>Micromonosporales</taxon>
        <taxon>Micromonosporaceae</taxon>
    </lineage>
</organism>
<evidence type="ECO:0000313" key="3">
    <source>
        <dbReference type="Proteomes" id="UP000503011"/>
    </source>
</evidence>
<name>A0A6F8YQ03_9ACTN</name>
<feature type="domain" description="Mce/MlaD" evidence="1">
    <location>
        <begin position="35"/>
        <end position="111"/>
    </location>
</feature>
<dbReference type="GO" id="GO:0005576">
    <property type="term" value="C:extracellular region"/>
    <property type="evidence" value="ECO:0007669"/>
    <property type="project" value="TreeGrafter"/>
</dbReference>
<dbReference type="EMBL" id="AP022871">
    <property type="protein sequence ID" value="BCB88210.1"/>
    <property type="molecule type" value="Genomic_DNA"/>
</dbReference>